<dbReference type="GO" id="GO:0005524">
    <property type="term" value="F:ATP binding"/>
    <property type="evidence" value="ECO:0007669"/>
    <property type="project" value="UniProtKB-KW"/>
</dbReference>
<keyword evidence="3 4" id="KW-0067">ATP-binding</keyword>
<dbReference type="PANTHER" id="PTHR23407">
    <property type="entry name" value="ATPASE INHIBITOR/5-FORMYLTETRAHYDROFOLATE CYCLO-LIGASE"/>
    <property type="match status" value="1"/>
</dbReference>
<dbReference type="SUPFAM" id="SSF100950">
    <property type="entry name" value="NagB/RpiA/CoA transferase-like"/>
    <property type="match status" value="1"/>
</dbReference>
<keyword evidence="2 4" id="KW-0547">Nucleotide-binding</keyword>
<keyword evidence="5" id="KW-0479">Metal-binding</keyword>
<comment type="caution">
    <text evidence="6">The sequence shown here is derived from an EMBL/GenBank/DDBJ whole genome shotgun (WGS) entry which is preliminary data.</text>
</comment>
<dbReference type="EMBL" id="SPKJ01000029">
    <property type="protein sequence ID" value="MYZ48137.1"/>
    <property type="molecule type" value="Genomic_DNA"/>
</dbReference>
<comment type="cofactor">
    <cofactor evidence="5">
        <name>Mg(2+)</name>
        <dbReference type="ChEBI" id="CHEBI:18420"/>
    </cofactor>
</comment>
<evidence type="ECO:0000256" key="4">
    <source>
        <dbReference type="PIRSR" id="PIRSR006806-1"/>
    </source>
</evidence>
<keyword evidence="7" id="KW-1185">Reference proteome</keyword>
<sequence length="191" mass="20459">MHGGAALKSELRRGALARRAAITPDEHQRWSWAAVDHIRPLVGEGEAVALFAPMRGEIDPLGLIATIRARRGEVLMPAVVAGTLIFRRFDGETLEAGPLGTRHPPVAEPELVPGLIVVPLAAFDRRGGRIGYGGGYYDRAIERLNAGAALVRTVGIGFACQEVDSVPLEPHDAVLDAVATEKELIRVKDHA</sequence>
<comment type="catalytic activity">
    <reaction evidence="5">
        <text>(6S)-5-formyl-5,6,7,8-tetrahydrofolate + ATP = (6R)-5,10-methenyltetrahydrofolate + ADP + phosphate</text>
        <dbReference type="Rhea" id="RHEA:10488"/>
        <dbReference type="ChEBI" id="CHEBI:30616"/>
        <dbReference type="ChEBI" id="CHEBI:43474"/>
        <dbReference type="ChEBI" id="CHEBI:57455"/>
        <dbReference type="ChEBI" id="CHEBI:57457"/>
        <dbReference type="ChEBI" id="CHEBI:456216"/>
        <dbReference type="EC" id="6.3.3.2"/>
    </reaction>
</comment>
<dbReference type="GO" id="GO:0035999">
    <property type="term" value="P:tetrahydrofolate interconversion"/>
    <property type="evidence" value="ECO:0007669"/>
    <property type="project" value="TreeGrafter"/>
</dbReference>
<dbReference type="AlphaFoldDB" id="A0A964T592"/>
<evidence type="ECO:0000256" key="2">
    <source>
        <dbReference type="ARBA" id="ARBA00022741"/>
    </source>
</evidence>
<organism evidence="6 7">
    <name type="scientific">Propylenella binzhouense</name>
    <dbReference type="NCBI Taxonomy" id="2555902"/>
    <lineage>
        <taxon>Bacteria</taxon>
        <taxon>Pseudomonadati</taxon>
        <taxon>Pseudomonadota</taxon>
        <taxon>Alphaproteobacteria</taxon>
        <taxon>Hyphomicrobiales</taxon>
        <taxon>Propylenellaceae</taxon>
        <taxon>Propylenella</taxon>
    </lineage>
</organism>
<dbReference type="InterPro" id="IPR002698">
    <property type="entry name" value="FTHF_cligase"/>
</dbReference>
<reference evidence="6" key="1">
    <citation type="submission" date="2019-03" db="EMBL/GenBank/DDBJ databases">
        <title>Afifella sp. nov., isolated from activated sludge.</title>
        <authorList>
            <person name="Li Q."/>
            <person name="Liu Y."/>
        </authorList>
    </citation>
    <scope>NUCLEOTIDE SEQUENCE</scope>
    <source>
        <strain evidence="6">L72</strain>
    </source>
</reference>
<dbReference type="RefSeq" id="WP_161140486.1">
    <property type="nucleotide sequence ID" value="NZ_SPKJ01000029.1"/>
</dbReference>
<feature type="binding site" evidence="4">
    <location>
        <begin position="8"/>
        <end position="12"/>
    </location>
    <ligand>
        <name>ATP</name>
        <dbReference type="ChEBI" id="CHEBI:30616"/>
    </ligand>
</feature>
<dbReference type="Gene3D" id="3.40.50.10420">
    <property type="entry name" value="NagB/RpiA/CoA transferase-like"/>
    <property type="match status" value="1"/>
</dbReference>
<comment type="similarity">
    <text evidence="1 5">Belongs to the 5-formyltetrahydrofolate cyclo-ligase family.</text>
</comment>
<protein>
    <recommendedName>
        <fullName evidence="5">5-formyltetrahydrofolate cyclo-ligase</fullName>
        <ecNumber evidence="5">6.3.3.2</ecNumber>
    </recommendedName>
</protein>
<dbReference type="NCBIfam" id="TIGR02727">
    <property type="entry name" value="MTHFS_bact"/>
    <property type="match status" value="1"/>
</dbReference>
<dbReference type="PANTHER" id="PTHR23407:SF1">
    <property type="entry name" value="5-FORMYLTETRAHYDROFOLATE CYCLO-LIGASE"/>
    <property type="match status" value="1"/>
</dbReference>
<evidence type="ECO:0000313" key="7">
    <source>
        <dbReference type="Proteomes" id="UP000773614"/>
    </source>
</evidence>
<dbReference type="GO" id="GO:0030272">
    <property type="term" value="F:5-formyltetrahydrofolate cyclo-ligase activity"/>
    <property type="evidence" value="ECO:0007669"/>
    <property type="project" value="UniProtKB-EC"/>
</dbReference>
<dbReference type="OrthoDB" id="9801938at2"/>
<dbReference type="GO" id="GO:0009396">
    <property type="term" value="P:folic acid-containing compound biosynthetic process"/>
    <property type="evidence" value="ECO:0007669"/>
    <property type="project" value="TreeGrafter"/>
</dbReference>
<evidence type="ECO:0000256" key="3">
    <source>
        <dbReference type="ARBA" id="ARBA00022840"/>
    </source>
</evidence>
<evidence type="ECO:0000256" key="5">
    <source>
        <dbReference type="RuleBase" id="RU361279"/>
    </source>
</evidence>
<keyword evidence="6" id="KW-0436">Ligase</keyword>
<dbReference type="GO" id="GO:0046872">
    <property type="term" value="F:metal ion binding"/>
    <property type="evidence" value="ECO:0007669"/>
    <property type="project" value="UniProtKB-KW"/>
</dbReference>
<evidence type="ECO:0000313" key="6">
    <source>
        <dbReference type="EMBL" id="MYZ48137.1"/>
    </source>
</evidence>
<name>A0A964T592_9HYPH</name>
<keyword evidence="5" id="KW-0460">Magnesium</keyword>
<dbReference type="Pfam" id="PF01812">
    <property type="entry name" value="5-FTHF_cyc-lig"/>
    <property type="match status" value="1"/>
</dbReference>
<proteinExistence type="inferred from homology"/>
<dbReference type="PIRSF" id="PIRSF006806">
    <property type="entry name" value="FTHF_cligase"/>
    <property type="match status" value="1"/>
</dbReference>
<dbReference type="InterPro" id="IPR037171">
    <property type="entry name" value="NagB/RpiA_transferase-like"/>
</dbReference>
<gene>
    <name evidence="6" type="ORF">E4O86_10490</name>
</gene>
<dbReference type="InterPro" id="IPR024185">
    <property type="entry name" value="FTHF_cligase-like_sf"/>
</dbReference>
<dbReference type="EC" id="6.3.3.2" evidence="5"/>
<feature type="binding site" evidence="4">
    <location>
        <begin position="129"/>
        <end position="137"/>
    </location>
    <ligand>
        <name>ATP</name>
        <dbReference type="ChEBI" id="CHEBI:30616"/>
    </ligand>
</feature>
<evidence type="ECO:0000256" key="1">
    <source>
        <dbReference type="ARBA" id="ARBA00010638"/>
    </source>
</evidence>
<accession>A0A964T592</accession>
<dbReference type="Proteomes" id="UP000773614">
    <property type="component" value="Unassembled WGS sequence"/>
</dbReference>
<feature type="binding site" evidence="4">
    <location>
        <position position="57"/>
    </location>
    <ligand>
        <name>substrate</name>
    </ligand>
</feature>